<gene>
    <name evidence="1" type="ORF">FHR34_006010</name>
</gene>
<organism evidence="1 2">
    <name type="scientific">Kitasatospora kifunensis</name>
    <name type="common">Streptomyces kifunensis</name>
    <dbReference type="NCBI Taxonomy" id="58351"/>
    <lineage>
        <taxon>Bacteria</taxon>
        <taxon>Bacillati</taxon>
        <taxon>Actinomycetota</taxon>
        <taxon>Actinomycetes</taxon>
        <taxon>Kitasatosporales</taxon>
        <taxon>Streptomycetaceae</taxon>
        <taxon>Kitasatospora</taxon>
    </lineage>
</organism>
<evidence type="ECO:0000313" key="1">
    <source>
        <dbReference type="EMBL" id="MBB4927017.1"/>
    </source>
</evidence>
<proteinExistence type="predicted"/>
<comment type="caution">
    <text evidence="1">The sequence shown here is derived from an EMBL/GenBank/DDBJ whole genome shotgun (WGS) entry which is preliminary data.</text>
</comment>
<dbReference type="RefSeq" id="WP_184940881.1">
    <property type="nucleotide sequence ID" value="NZ_JACHJV010000001.1"/>
</dbReference>
<protein>
    <submittedName>
        <fullName evidence="1">Uncharacterized protein</fullName>
    </submittedName>
</protein>
<accession>A0A7W7R7T6</accession>
<dbReference type="Proteomes" id="UP000540506">
    <property type="component" value="Unassembled WGS sequence"/>
</dbReference>
<evidence type="ECO:0000313" key="2">
    <source>
        <dbReference type="Proteomes" id="UP000540506"/>
    </source>
</evidence>
<dbReference type="EMBL" id="JACHJV010000001">
    <property type="protein sequence ID" value="MBB4927017.1"/>
    <property type="molecule type" value="Genomic_DNA"/>
</dbReference>
<dbReference type="AlphaFoldDB" id="A0A7W7R7T6"/>
<keyword evidence="2" id="KW-1185">Reference proteome</keyword>
<name>A0A7W7R7T6_KITKI</name>
<reference evidence="1 2" key="1">
    <citation type="submission" date="2020-08" db="EMBL/GenBank/DDBJ databases">
        <title>Sequencing the genomes of 1000 actinobacteria strains.</title>
        <authorList>
            <person name="Klenk H.-P."/>
        </authorList>
    </citation>
    <scope>NUCLEOTIDE SEQUENCE [LARGE SCALE GENOMIC DNA]</scope>
    <source>
        <strain evidence="1 2">DSM 41654</strain>
    </source>
</reference>
<sequence>MRFAESESWSISIRSNSQLELPLWVRAAERIPVPAGGLVPGPLGIDPLPAPSVPGAGEALAEGWLAWWRMTLDIHLPPRPKSPEEFVPPPGGPPDFSELAAHPQLRRVVTARWPEFRELPSEAMRAALPQPDPGDRNPDGAVVAAVEAELGHRAAPFELQLLLLPVIDEEIRSLGSHTFLVPTRVYGSEAYKRWLHRLVRALA</sequence>